<feature type="region of interest" description="Disordered" evidence="1">
    <location>
        <begin position="42"/>
        <end position="63"/>
    </location>
</feature>
<organism evidence="2 3">
    <name type="scientific">Trichuris muris</name>
    <name type="common">Mouse whipworm</name>
    <dbReference type="NCBI Taxonomy" id="70415"/>
    <lineage>
        <taxon>Eukaryota</taxon>
        <taxon>Metazoa</taxon>
        <taxon>Ecdysozoa</taxon>
        <taxon>Nematoda</taxon>
        <taxon>Enoplea</taxon>
        <taxon>Dorylaimia</taxon>
        <taxon>Trichinellida</taxon>
        <taxon>Trichuridae</taxon>
        <taxon>Trichuris</taxon>
    </lineage>
</organism>
<reference evidence="3" key="1">
    <citation type="submission" date="2019-12" db="UniProtKB">
        <authorList>
            <consortium name="WormBaseParasite"/>
        </authorList>
    </citation>
    <scope>IDENTIFICATION</scope>
</reference>
<name>A0A5S6QEG3_TRIMR</name>
<dbReference type="Proteomes" id="UP000046395">
    <property type="component" value="Unassembled WGS sequence"/>
</dbReference>
<evidence type="ECO:0000256" key="1">
    <source>
        <dbReference type="SAM" id="MobiDB-lite"/>
    </source>
</evidence>
<sequence>MVLQLPLQMKTCTVNSDTSGMDAVKLVSSRNDDECIDKSIVQRDEPHSEISRKRSNDVGSLSVTDASKPMCYGGSFGMKLMSGKKAVALFPTSTKIVGFLPGYVPPRTGEVSDNSSDSESEDPEIAHTMLLKRAKLLCKDHDGVKAKRVTLFN</sequence>
<evidence type="ECO:0000313" key="2">
    <source>
        <dbReference type="Proteomes" id="UP000046395"/>
    </source>
</evidence>
<accession>A0A5S6QEG3</accession>
<protein>
    <submittedName>
        <fullName evidence="3">Uncharacterized protein</fullName>
    </submittedName>
</protein>
<proteinExistence type="predicted"/>
<feature type="compositionally biased region" description="Basic and acidic residues" evidence="1">
    <location>
        <begin position="42"/>
        <end position="56"/>
    </location>
</feature>
<dbReference type="AlphaFoldDB" id="A0A5S6QEG3"/>
<keyword evidence="2" id="KW-1185">Reference proteome</keyword>
<evidence type="ECO:0000313" key="3">
    <source>
        <dbReference type="WBParaSite" id="TMUE_1000005490.1"/>
    </source>
</evidence>
<dbReference type="WBParaSite" id="TMUE_1000005490.1">
    <property type="protein sequence ID" value="TMUE_1000005490.1"/>
    <property type="gene ID" value="WBGene00288753"/>
</dbReference>